<protein>
    <submittedName>
        <fullName evidence="3">Uncharacterized protein</fullName>
    </submittedName>
</protein>
<evidence type="ECO:0000313" key="3">
    <source>
        <dbReference type="EMBL" id="VFK75314.1"/>
    </source>
</evidence>
<organism evidence="3">
    <name type="scientific">Candidatus Kentrum sp. MB</name>
    <dbReference type="NCBI Taxonomy" id="2138164"/>
    <lineage>
        <taxon>Bacteria</taxon>
        <taxon>Pseudomonadati</taxon>
        <taxon>Pseudomonadota</taxon>
        <taxon>Gammaproteobacteria</taxon>
        <taxon>Candidatus Kentrum</taxon>
    </lineage>
</organism>
<keyword evidence="1" id="KW-0812">Transmembrane</keyword>
<dbReference type="EMBL" id="CAADGH010000019">
    <property type="protein sequence ID" value="VFK75314.1"/>
    <property type="molecule type" value="Genomic_DNA"/>
</dbReference>
<evidence type="ECO:0000256" key="1">
    <source>
        <dbReference type="SAM" id="Phobius"/>
    </source>
</evidence>
<dbReference type="AlphaFoldDB" id="A0A451BAM9"/>
<evidence type="ECO:0000313" key="2">
    <source>
        <dbReference type="EMBL" id="VFK30594.1"/>
    </source>
</evidence>
<dbReference type="EMBL" id="CAADFQ010000016">
    <property type="protein sequence ID" value="VFK30594.1"/>
    <property type="molecule type" value="Genomic_DNA"/>
</dbReference>
<feature type="transmembrane region" description="Helical" evidence="1">
    <location>
        <begin position="6"/>
        <end position="25"/>
    </location>
</feature>
<keyword evidence="1" id="KW-1133">Transmembrane helix</keyword>
<reference evidence="3" key="1">
    <citation type="submission" date="2019-02" db="EMBL/GenBank/DDBJ databases">
        <authorList>
            <person name="Gruber-Vodicka R. H."/>
            <person name="Seah K. B. B."/>
        </authorList>
    </citation>
    <scope>NUCLEOTIDE SEQUENCE</scope>
    <source>
        <strain evidence="3">BECK_BZ198</strain>
        <strain evidence="2">BECK_BZ199</strain>
    </source>
</reference>
<accession>A0A451BAM9</accession>
<name>A0A451BAM9_9GAMM</name>
<sequence>MFAFCVFVLLESFMQFGFIPFLYLLNRFHFRNEIKNAFDQRIFFDKYKLSISFVYYITVFFKSELNYAPSMQKECRTKEVFSKRQDDESRMGIVSKVIVLRFL</sequence>
<proteinExistence type="predicted"/>
<keyword evidence="1" id="KW-0472">Membrane</keyword>
<gene>
    <name evidence="3" type="ORF">BECKMB1821H_GA0114242_101946</name>
    <name evidence="2" type="ORF">BECKMB1821I_GA0114274_101647</name>
</gene>